<dbReference type="GO" id="GO:0015833">
    <property type="term" value="P:peptide transport"/>
    <property type="evidence" value="ECO:0007669"/>
    <property type="project" value="InterPro"/>
</dbReference>
<accession>Q4C8S5</accession>
<dbReference type="GO" id="GO:0055085">
    <property type="term" value="P:transmembrane transport"/>
    <property type="evidence" value="ECO:0007669"/>
    <property type="project" value="UniProtKB-ARBA"/>
</dbReference>
<dbReference type="GO" id="GO:0005524">
    <property type="term" value="F:ATP binding"/>
    <property type="evidence" value="ECO:0007669"/>
    <property type="project" value="UniProtKB-KW"/>
</dbReference>
<gene>
    <name evidence="6" type="ORF">CwatDRAFT_5899</name>
</gene>
<evidence type="ECO:0000256" key="2">
    <source>
        <dbReference type="ARBA" id="ARBA00022448"/>
    </source>
</evidence>
<dbReference type="Pfam" id="PF00005">
    <property type="entry name" value="ABC_tran"/>
    <property type="match status" value="2"/>
</dbReference>
<dbReference type="CDD" id="cd03257">
    <property type="entry name" value="ABC_NikE_OppD_transporters"/>
    <property type="match status" value="2"/>
</dbReference>
<dbReference type="KEGG" id="cwa:CwatDRAFT_5899"/>
<dbReference type="SUPFAM" id="SSF52540">
    <property type="entry name" value="P-loop containing nucleoside triphosphate hydrolases"/>
    <property type="match status" value="2"/>
</dbReference>
<dbReference type="InterPro" id="IPR050319">
    <property type="entry name" value="ABC_transp_ATP-bind"/>
</dbReference>
<reference evidence="6" key="1">
    <citation type="submission" date="2004-02" db="EMBL/GenBank/DDBJ databases">
        <authorList>
            <consortium name="DOE Joint Genome Institute"/>
        </authorList>
    </citation>
    <scope>NUCLEOTIDE SEQUENCE [LARGE SCALE GENOMIC DNA]</scope>
    <source>
        <strain evidence="6">WH 8501</strain>
    </source>
</reference>
<evidence type="ECO:0000256" key="4">
    <source>
        <dbReference type="ARBA" id="ARBA00022840"/>
    </source>
</evidence>
<dbReference type="NCBIfam" id="NF008453">
    <property type="entry name" value="PRK11308.1"/>
    <property type="match status" value="2"/>
</dbReference>
<dbReference type="Gene3D" id="3.40.50.300">
    <property type="entry name" value="P-loop containing nucleotide triphosphate hydrolases"/>
    <property type="match status" value="2"/>
</dbReference>
<proteinExistence type="inferred from homology"/>
<keyword evidence="3" id="KW-0547">Nucleotide-binding</keyword>
<sequence>MRIMSDIVLDVSNLRIEFPLQGKSNKIAVNDINFQLKRGEILGIVGESGSGKSVTSLAIMGLIQNPGKIAQESSIKYYQSPEYTIDLTRLESSEWTRYRGQEIAMIFQEPMSAFNPVYTIGYQLTEAIKLHQNVTQEKANQEAINLLKSVRVLKQTCPDKQAKAYLKRYPHELSGGQLQRVMIAMAISCNPTILIADEPTTALDVTVQKGILELLKGLCQDKNIAMIFISHDLGVINEVADNILVMYQGKVIEKGKKENILYSPQDPYTKGLLACRPPLHVKVDKLPTVADFLTDNQVTEASQQSDLIYQIIPHDEIESRTQEAQEKKVLLSVDKLNVEFGKSGFLGSKSNKFTAVNNMSFEVYAGETLGLVGESGCGKSTLARAILRLISAVSGTISFETYEISKKSMSNKWLKNLRKNMQIVFQNPYNSLNPRLTVGQAIAEPMIIHKTQSNSKQINEIVAALLTLVGLDIDSFNRYPHEFSGGQRQRICIARALALNPRFLICDESVSALDVSVQAQVLNLLKDLQEKLKLTCIFISHDLSVVRFMSDRIMVMNQGEIVEIGDAETIINNPQEEYTKNLLDSIPQFPESLDWTSGVRT</sequence>
<organism evidence="6 7">
    <name type="scientific">Crocosphaera watsonii WH 8501</name>
    <dbReference type="NCBI Taxonomy" id="165597"/>
    <lineage>
        <taxon>Bacteria</taxon>
        <taxon>Bacillati</taxon>
        <taxon>Cyanobacteriota</taxon>
        <taxon>Cyanophyceae</taxon>
        <taxon>Oscillatoriophycideae</taxon>
        <taxon>Chroococcales</taxon>
        <taxon>Aphanothecaceae</taxon>
        <taxon>Crocosphaera</taxon>
    </lineage>
</organism>
<comment type="caution">
    <text evidence="6">The sequence shown here is derived from an EMBL/GenBank/DDBJ whole genome shotgun (WGS) entry which is preliminary data.</text>
</comment>
<evidence type="ECO:0000256" key="1">
    <source>
        <dbReference type="ARBA" id="ARBA00005417"/>
    </source>
</evidence>
<reference evidence="6" key="3">
    <citation type="submission" date="2016-12" db="EMBL/GenBank/DDBJ databases">
        <title>Annotation of the draft genome assembly of Crocosphaera watsonii WH 8501.</title>
        <authorList>
            <consortium name="US DOE Joint Genome Institute (JGI-ORNL)"/>
            <person name="Larimer F."/>
            <person name="Land M."/>
        </authorList>
    </citation>
    <scope>NUCLEOTIDE SEQUENCE</scope>
    <source>
        <strain evidence="6">WH 8501</strain>
    </source>
</reference>
<dbReference type="PROSITE" id="PS00211">
    <property type="entry name" value="ABC_TRANSPORTER_1"/>
    <property type="match status" value="2"/>
</dbReference>
<feature type="domain" description="ABC transporter" evidence="5">
    <location>
        <begin position="333"/>
        <end position="583"/>
    </location>
</feature>
<dbReference type="GO" id="GO:0016887">
    <property type="term" value="F:ATP hydrolysis activity"/>
    <property type="evidence" value="ECO:0007669"/>
    <property type="project" value="InterPro"/>
</dbReference>
<dbReference type="Proteomes" id="UP000003922">
    <property type="component" value="Unassembled WGS sequence"/>
</dbReference>
<evidence type="ECO:0000256" key="3">
    <source>
        <dbReference type="ARBA" id="ARBA00022741"/>
    </source>
</evidence>
<dbReference type="PANTHER" id="PTHR43776:SF7">
    <property type="entry name" value="D,D-DIPEPTIDE TRANSPORT ATP-BINDING PROTEIN DDPF-RELATED"/>
    <property type="match status" value="1"/>
</dbReference>
<dbReference type="InterPro" id="IPR013563">
    <property type="entry name" value="Oligopep_ABC_C"/>
</dbReference>
<dbReference type="InterPro" id="IPR003593">
    <property type="entry name" value="AAA+_ATPase"/>
</dbReference>
<dbReference type="AlphaFoldDB" id="Q4C8S5"/>
<dbReference type="InterPro" id="IPR027417">
    <property type="entry name" value="P-loop_NTPase"/>
</dbReference>
<keyword evidence="7" id="KW-1185">Reference proteome</keyword>
<evidence type="ECO:0000259" key="5">
    <source>
        <dbReference type="PROSITE" id="PS50893"/>
    </source>
</evidence>
<dbReference type="PROSITE" id="PS50893">
    <property type="entry name" value="ABC_TRANSPORTER_2"/>
    <property type="match status" value="2"/>
</dbReference>
<feature type="domain" description="ABC transporter" evidence="5">
    <location>
        <begin position="9"/>
        <end position="273"/>
    </location>
</feature>
<reference evidence="6" key="2">
    <citation type="submission" date="2005-06" db="EMBL/GenBank/DDBJ databases">
        <title>Sequencing of the draft genome and assembly of Crocosphaera watsonii WH 8501.</title>
        <authorList>
            <consortium name="US DOE Joint Genome Institute (JGI-PGF)"/>
            <person name="Copeland A."/>
            <person name="Lucas S."/>
            <person name="Lapidus A."/>
            <person name="Barry K."/>
            <person name="Detter C."/>
            <person name="Glavina T."/>
            <person name="Hammon N."/>
            <person name="Israni S."/>
            <person name="Pitluck S."/>
            <person name="Richardson P."/>
        </authorList>
    </citation>
    <scope>NUCLEOTIDE SEQUENCE [LARGE SCALE GENOMIC DNA]</scope>
    <source>
        <strain evidence="6">WH 8501</strain>
    </source>
</reference>
<dbReference type="NCBIfam" id="NF007739">
    <property type="entry name" value="PRK10419.1"/>
    <property type="match status" value="2"/>
</dbReference>
<evidence type="ECO:0000313" key="7">
    <source>
        <dbReference type="Proteomes" id="UP000003922"/>
    </source>
</evidence>
<dbReference type="Pfam" id="PF08352">
    <property type="entry name" value="oligo_HPY"/>
    <property type="match status" value="2"/>
</dbReference>
<dbReference type="InterPro" id="IPR017871">
    <property type="entry name" value="ABC_transporter-like_CS"/>
</dbReference>
<dbReference type="PANTHER" id="PTHR43776">
    <property type="entry name" value="TRANSPORT ATP-BINDING PROTEIN"/>
    <property type="match status" value="1"/>
</dbReference>
<dbReference type="InterPro" id="IPR003439">
    <property type="entry name" value="ABC_transporter-like_ATP-bd"/>
</dbReference>
<comment type="similarity">
    <text evidence="1">Belongs to the ABC transporter superfamily.</text>
</comment>
<name>Q4C8S5_CROWT</name>
<dbReference type="FunFam" id="3.40.50.300:FF:000016">
    <property type="entry name" value="Oligopeptide ABC transporter ATP-binding component"/>
    <property type="match status" value="2"/>
</dbReference>
<evidence type="ECO:0000313" key="6">
    <source>
        <dbReference type="EMBL" id="EAM52196.1"/>
    </source>
</evidence>
<protein>
    <submittedName>
        <fullName evidence="6">ABC transporter</fullName>
    </submittedName>
</protein>
<keyword evidence="2" id="KW-0813">Transport</keyword>
<dbReference type="EMBL" id="AADV02000002">
    <property type="protein sequence ID" value="EAM52196.1"/>
    <property type="molecule type" value="Genomic_DNA"/>
</dbReference>
<keyword evidence="4" id="KW-0067">ATP-binding</keyword>
<dbReference type="SMART" id="SM00382">
    <property type="entry name" value="AAA"/>
    <property type="match status" value="2"/>
</dbReference>